<dbReference type="SUPFAM" id="SSF101960">
    <property type="entry name" value="Stabilizer of iron transporter SufD"/>
    <property type="match status" value="1"/>
</dbReference>
<dbReference type="EMBL" id="FNQY01000008">
    <property type="protein sequence ID" value="SEA12260.1"/>
    <property type="molecule type" value="Genomic_DNA"/>
</dbReference>
<sequence>MSQQVVENSNSLSLKDSLVKEFGLTYSKNQASEPEALLQKREAALAAFQQAGIPTTKNEEWRFTNLAPFLKDSYQMQPTGCLSREQIEQAITSAQVKDLNAYRLVLVNGVIDFSFSNLPENKQGWTLQSVAELKAAPAFAAVLNASLPIEKYPFAAINTACFTDGFYLELNRDFSLDKPLQIIHVYGDQENLFLQPRNIIQVNRGASAEVLESSVLVTGQLLFVNGVTEIQVEENAHFKHAHFQVGEQQERWIMHTQVRQLRDSRYDNYTLTLPHADLVRNNLNVILDGPNTETHLYGLYMVEDKHLVDNHSLVDHRHPNCMSNQLYKGVILDGGKGVFNGKIYVHRPAQKTNAFQQNNNLLFSPNGTINSKPQLEIYADDVKCSHGSTVGQFDEEALFYLRSRGIGAETAHSLMVTAFAFDVTNKIENEALRAHIEHLIEKTISAAQA</sequence>
<organism evidence="4 5">
    <name type="scientific">Arachidicoccus rhizosphaerae</name>
    <dbReference type="NCBI Taxonomy" id="551991"/>
    <lineage>
        <taxon>Bacteria</taxon>
        <taxon>Pseudomonadati</taxon>
        <taxon>Bacteroidota</taxon>
        <taxon>Chitinophagia</taxon>
        <taxon>Chitinophagales</taxon>
        <taxon>Chitinophagaceae</taxon>
        <taxon>Arachidicoccus</taxon>
    </lineage>
</organism>
<dbReference type="InterPro" id="IPR045595">
    <property type="entry name" value="SufBD_N"/>
</dbReference>
<dbReference type="InterPro" id="IPR011542">
    <property type="entry name" value="SUF_FeS_clus_asmbl_SufD"/>
</dbReference>
<dbReference type="GO" id="GO:0016226">
    <property type="term" value="P:iron-sulfur cluster assembly"/>
    <property type="evidence" value="ECO:0007669"/>
    <property type="project" value="InterPro"/>
</dbReference>
<reference evidence="4 5" key="1">
    <citation type="submission" date="2016-10" db="EMBL/GenBank/DDBJ databases">
        <authorList>
            <person name="de Groot N.N."/>
        </authorList>
    </citation>
    <scope>NUCLEOTIDE SEQUENCE [LARGE SCALE GENOMIC DNA]</scope>
    <source>
        <strain evidence="4 5">Vu-144</strain>
    </source>
</reference>
<dbReference type="Pfam" id="PF19295">
    <property type="entry name" value="SufBD_N"/>
    <property type="match status" value="1"/>
</dbReference>
<proteinExistence type="inferred from homology"/>
<dbReference type="NCBIfam" id="TIGR01981">
    <property type="entry name" value="sufD"/>
    <property type="match status" value="1"/>
</dbReference>
<dbReference type="PANTHER" id="PTHR43575:SF1">
    <property type="entry name" value="PROTEIN ABCI7, CHLOROPLASTIC"/>
    <property type="match status" value="1"/>
</dbReference>
<dbReference type="Pfam" id="PF01458">
    <property type="entry name" value="SUFBD_core"/>
    <property type="match status" value="1"/>
</dbReference>
<dbReference type="PANTHER" id="PTHR43575">
    <property type="entry name" value="PROTEIN ABCI7, CHLOROPLASTIC"/>
    <property type="match status" value="1"/>
</dbReference>
<comment type="similarity">
    <text evidence="1">Belongs to the iron-sulfur cluster assembly SufBD family.</text>
</comment>
<dbReference type="InterPro" id="IPR000825">
    <property type="entry name" value="SUF_FeS_clus_asmbl_SufBD_core"/>
</dbReference>
<feature type="domain" description="SUF system FeS cluster assembly SufBD core" evidence="2">
    <location>
        <begin position="188"/>
        <end position="419"/>
    </location>
</feature>
<feature type="domain" description="SUF system FeS cluster assembly SufBD N-terminal" evidence="3">
    <location>
        <begin position="31"/>
        <end position="182"/>
    </location>
</feature>
<dbReference type="InterPro" id="IPR037284">
    <property type="entry name" value="SUF_FeS_clus_asmbl_SufBD_sf"/>
</dbReference>
<evidence type="ECO:0000259" key="3">
    <source>
        <dbReference type="Pfam" id="PF19295"/>
    </source>
</evidence>
<protein>
    <submittedName>
        <fullName evidence="4">Iron-regulated ABC transporter permease protein SufD</fullName>
    </submittedName>
</protein>
<evidence type="ECO:0000313" key="5">
    <source>
        <dbReference type="Proteomes" id="UP000199041"/>
    </source>
</evidence>
<evidence type="ECO:0000259" key="2">
    <source>
        <dbReference type="Pfam" id="PF01458"/>
    </source>
</evidence>
<name>A0A1H3YL28_9BACT</name>
<accession>A0A1H3YL28</accession>
<dbReference type="STRING" id="551991.SAMN05192529_108152"/>
<gene>
    <name evidence="4" type="ORF">SAMN05192529_108152</name>
</gene>
<dbReference type="AlphaFoldDB" id="A0A1H3YL28"/>
<dbReference type="InterPro" id="IPR055346">
    <property type="entry name" value="Fe-S_cluster_assembly_SufBD"/>
</dbReference>
<keyword evidence="5" id="KW-1185">Reference proteome</keyword>
<dbReference type="RefSeq" id="WP_170831187.1">
    <property type="nucleotide sequence ID" value="NZ_FNQY01000008.1"/>
</dbReference>
<evidence type="ECO:0000313" key="4">
    <source>
        <dbReference type="EMBL" id="SEA12260.1"/>
    </source>
</evidence>
<evidence type="ECO:0000256" key="1">
    <source>
        <dbReference type="ARBA" id="ARBA00043967"/>
    </source>
</evidence>
<dbReference type="Proteomes" id="UP000199041">
    <property type="component" value="Unassembled WGS sequence"/>
</dbReference>